<feature type="compositionally biased region" description="Low complexity" evidence="1">
    <location>
        <begin position="184"/>
        <end position="206"/>
    </location>
</feature>
<dbReference type="AlphaFoldDB" id="A0A842HCB1"/>
<dbReference type="PROSITE" id="PS51257">
    <property type="entry name" value="PROKAR_LIPOPROTEIN"/>
    <property type="match status" value="1"/>
</dbReference>
<organism evidence="2 3">
    <name type="scientific">Ruficoccus amylovorans</name>
    <dbReference type="NCBI Taxonomy" id="1804625"/>
    <lineage>
        <taxon>Bacteria</taxon>
        <taxon>Pseudomonadati</taxon>
        <taxon>Verrucomicrobiota</taxon>
        <taxon>Opitutia</taxon>
        <taxon>Puniceicoccales</taxon>
        <taxon>Cerasicoccaceae</taxon>
        <taxon>Ruficoccus</taxon>
    </lineage>
</organism>
<proteinExistence type="predicted"/>
<comment type="caution">
    <text evidence="2">The sequence shown here is derived from an EMBL/GenBank/DDBJ whole genome shotgun (WGS) entry which is preliminary data.</text>
</comment>
<gene>
    <name evidence="2" type="ORF">H5P28_07595</name>
</gene>
<reference evidence="2 3" key="1">
    <citation type="submission" date="2020-07" db="EMBL/GenBank/DDBJ databases">
        <authorList>
            <person name="Feng X."/>
        </authorList>
    </citation>
    <scope>NUCLEOTIDE SEQUENCE [LARGE SCALE GENOMIC DNA]</scope>
    <source>
        <strain evidence="2 3">JCM31066</strain>
    </source>
</reference>
<name>A0A842HCB1_9BACT</name>
<protein>
    <recommendedName>
        <fullName evidence="4">Lipoprotein</fullName>
    </recommendedName>
</protein>
<evidence type="ECO:0000313" key="3">
    <source>
        <dbReference type="Proteomes" id="UP000546464"/>
    </source>
</evidence>
<keyword evidence="3" id="KW-1185">Reference proteome</keyword>
<dbReference type="EMBL" id="JACHVB010000020">
    <property type="protein sequence ID" value="MBC2594125.1"/>
    <property type="molecule type" value="Genomic_DNA"/>
</dbReference>
<evidence type="ECO:0000313" key="2">
    <source>
        <dbReference type="EMBL" id="MBC2594125.1"/>
    </source>
</evidence>
<feature type="region of interest" description="Disordered" evidence="1">
    <location>
        <begin position="184"/>
        <end position="212"/>
    </location>
</feature>
<accession>A0A842HCB1</accession>
<dbReference type="RefSeq" id="WP_185675107.1">
    <property type="nucleotide sequence ID" value="NZ_JACHVB010000020.1"/>
</dbReference>
<sequence>MKNALLLCSLLGFVILSTGCPRQPATAPGESPEGYALLYNVASQEQDVDKLLWIKEPGPEISAWVKEIATFNKEVATQLQAWKKDGSVENLDNLALPPAEMKARARAASQTTGDLLFDTDTDLRVVMIYSQLQSLGYCSDLCYAIAELPYGKPHADTLHEWEKRYHEIQDTGFKMLKTGAITAATASSKDATSTDSSSTKSNTGSTHGPSQN</sequence>
<dbReference type="Proteomes" id="UP000546464">
    <property type="component" value="Unassembled WGS sequence"/>
</dbReference>
<evidence type="ECO:0008006" key="4">
    <source>
        <dbReference type="Google" id="ProtNLM"/>
    </source>
</evidence>
<evidence type="ECO:0000256" key="1">
    <source>
        <dbReference type="SAM" id="MobiDB-lite"/>
    </source>
</evidence>